<dbReference type="InterPro" id="IPR013101">
    <property type="entry name" value="LRR_PRU1-like"/>
</dbReference>
<name>A0A8T1XNC7_ARASU</name>
<evidence type="ECO:0000313" key="2">
    <source>
        <dbReference type="EMBL" id="KAG7536020.1"/>
    </source>
</evidence>
<dbReference type="EMBL" id="JAEFBJ010000013">
    <property type="protein sequence ID" value="KAG7536020.1"/>
    <property type="molecule type" value="Genomic_DNA"/>
</dbReference>
<dbReference type="PROSITE" id="PS50181">
    <property type="entry name" value="FBOX"/>
    <property type="match status" value="1"/>
</dbReference>
<dbReference type="AlphaFoldDB" id="A0A8T1XNC7"/>
<evidence type="ECO:0000259" key="1">
    <source>
        <dbReference type="PROSITE" id="PS50181"/>
    </source>
</evidence>
<feature type="non-terminal residue" evidence="2">
    <location>
        <position position="1"/>
    </location>
</feature>
<organism evidence="2 3">
    <name type="scientific">Arabidopsis suecica</name>
    <name type="common">Swedish thale-cress</name>
    <name type="synonym">Cardaminopsis suecica</name>
    <dbReference type="NCBI Taxonomy" id="45249"/>
    <lineage>
        <taxon>Eukaryota</taxon>
        <taxon>Viridiplantae</taxon>
        <taxon>Streptophyta</taxon>
        <taxon>Embryophyta</taxon>
        <taxon>Tracheophyta</taxon>
        <taxon>Spermatophyta</taxon>
        <taxon>Magnoliopsida</taxon>
        <taxon>eudicotyledons</taxon>
        <taxon>Gunneridae</taxon>
        <taxon>Pentapetalae</taxon>
        <taxon>rosids</taxon>
        <taxon>malvids</taxon>
        <taxon>Brassicales</taxon>
        <taxon>Brassicaceae</taxon>
        <taxon>Camelineae</taxon>
        <taxon>Arabidopsis</taxon>
    </lineage>
</organism>
<dbReference type="InterPro" id="IPR050232">
    <property type="entry name" value="FBL13/AtMIF1-like"/>
</dbReference>
<dbReference type="SMART" id="SM00256">
    <property type="entry name" value="FBOX"/>
    <property type="match status" value="1"/>
</dbReference>
<accession>A0A8T1XNC7</accession>
<reference evidence="2 3" key="1">
    <citation type="submission" date="2020-12" db="EMBL/GenBank/DDBJ databases">
        <title>Concerted genomic and epigenomic changes stabilize Arabidopsis allopolyploids.</title>
        <authorList>
            <person name="Chen Z."/>
        </authorList>
    </citation>
    <scope>NUCLEOTIDE SEQUENCE [LARGE SCALE GENOMIC DNA]</scope>
    <source>
        <strain evidence="2">As9502</strain>
        <tissue evidence="2">Leaf</tissue>
    </source>
</reference>
<sequence>MEENKAKREDDDMISKLPDTLISEILFYLPTKEAVRTSVLSNRWRSLWLLVPGLDLDSCEFLDFNAFSSFVNKCLDFSRENELCLHKLKLSIHQDENENHNQFCVTRWIDFVAKGKLKHLDVERFLKRKCLEVIMPVSLFVCQTLVYLRLSRVLFSTSFEESSSVSLPRLKTLRLELNVYSNETSLESLISYIPVLEDLTIVRRVGDNVKYLRVCSQTLTSLRIKFQLRRQSEYYGEVDVLVVRGYGQGGFLIDAPRLKYLNIEDERTTIKTITNLGSLNKVNLLGSFFIRGDDQDRKFFTSLSGVRDMNLSRASFLYFMNVVPLPQFCNLYQLEVGLCYFSFFDRLLMFLPSCPKLRSLILNLIGYWGKMSLSSEHLCLLSSLEFVEMECIFRRYPSLELVISNPQDTASTSESEIFHARRKFF</sequence>
<dbReference type="Pfam" id="PF07723">
    <property type="entry name" value="LRR_2"/>
    <property type="match status" value="1"/>
</dbReference>
<proteinExistence type="predicted"/>
<gene>
    <name evidence="2" type="ORF">ISN44_As13g000010</name>
</gene>
<dbReference type="InterPro" id="IPR001810">
    <property type="entry name" value="F-box_dom"/>
</dbReference>
<keyword evidence="3" id="KW-1185">Reference proteome</keyword>
<comment type="caution">
    <text evidence="2">The sequence shown here is derived from an EMBL/GenBank/DDBJ whole genome shotgun (WGS) entry which is preliminary data.</text>
</comment>
<feature type="domain" description="F-box" evidence="1">
    <location>
        <begin position="11"/>
        <end position="47"/>
    </location>
</feature>
<evidence type="ECO:0000313" key="3">
    <source>
        <dbReference type="Proteomes" id="UP000694251"/>
    </source>
</evidence>
<dbReference type="InterPro" id="IPR053781">
    <property type="entry name" value="F-box_AtFBL13-like"/>
</dbReference>
<dbReference type="PANTHER" id="PTHR31900">
    <property type="entry name" value="F-BOX/RNI SUPERFAMILY PROTEIN-RELATED"/>
    <property type="match status" value="1"/>
</dbReference>
<protein>
    <submittedName>
        <fullName evidence="2">F-box domain</fullName>
    </submittedName>
</protein>
<dbReference type="Proteomes" id="UP000694251">
    <property type="component" value="Chromosome 13"/>
</dbReference>
<dbReference type="CDD" id="cd22160">
    <property type="entry name" value="F-box_AtFBL13-like"/>
    <property type="match status" value="1"/>
</dbReference>
<dbReference type="OrthoDB" id="1534647at2759"/>
<dbReference type="PANTHER" id="PTHR31900:SF33">
    <property type="entry name" value="PROTEIN WITH RNI-LIKE_FBD-LIKE DOMAIN"/>
    <property type="match status" value="1"/>
</dbReference>
<dbReference type="Pfam" id="PF00646">
    <property type="entry name" value="F-box"/>
    <property type="match status" value="1"/>
</dbReference>